<evidence type="ECO:0000256" key="1">
    <source>
        <dbReference type="ARBA" id="ARBA00004123"/>
    </source>
</evidence>
<evidence type="ECO:0000256" key="6">
    <source>
        <dbReference type="ARBA" id="ARBA00022833"/>
    </source>
</evidence>
<dbReference type="AlphaFoldDB" id="A0A9P0DG29"/>
<feature type="domain" description="C2H2-type" evidence="13">
    <location>
        <begin position="349"/>
        <end position="371"/>
    </location>
</feature>
<feature type="domain" description="C2H2-type" evidence="13">
    <location>
        <begin position="403"/>
        <end position="430"/>
    </location>
</feature>
<feature type="compositionally biased region" description="Low complexity" evidence="12">
    <location>
        <begin position="70"/>
        <end position="79"/>
    </location>
</feature>
<keyword evidence="9" id="KW-0804">Transcription</keyword>
<evidence type="ECO:0000256" key="2">
    <source>
        <dbReference type="ARBA" id="ARBA00006991"/>
    </source>
</evidence>
<evidence type="ECO:0000256" key="8">
    <source>
        <dbReference type="ARBA" id="ARBA00023125"/>
    </source>
</evidence>
<feature type="domain" description="C2H2-type" evidence="13">
    <location>
        <begin position="459"/>
        <end position="486"/>
    </location>
</feature>
<comment type="subcellular location">
    <subcellularLocation>
        <location evidence="1">Nucleus</location>
    </subcellularLocation>
</comment>
<feature type="region of interest" description="Disordered" evidence="12">
    <location>
        <begin position="64"/>
        <end position="84"/>
    </location>
</feature>
<feature type="domain" description="C2H2-type" evidence="13">
    <location>
        <begin position="319"/>
        <end position="347"/>
    </location>
</feature>
<dbReference type="FunFam" id="3.30.160.60:FF:001732">
    <property type="entry name" value="Zgc:162936"/>
    <property type="match status" value="1"/>
</dbReference>
<dbReference type="PROSITE" id="PS50157">
    <property type="entry name" value="ZINC_FINGER_C2H2_2"/>
    <property type="match status" value="15"/>
</dbReference>
<keyword evidence="10" id="KW-0539">Nucleus</keyword>
<keyword evidence="4" id="KW-0677">Repeat</keyword>
<dbReference type="InterPro" id="IPR036236">
    <property type="entry name" value="Znf_C2H2_sf"/>
</dbReference>
<feature type="domain" description="C2H2-type" evidence="13">
    <location>
        <begin position="291"/>
        <end position="318"/>
    </location>
</feature>
<dbReference type="Proteomes" id="UP001153737">
    <property type="component" value="Chromosome 1"/>
</dbReference>
<dbReference type="OrthoDB" id="6077919at2759"/>
<dbReference type="Pfam" id="PF12171">
    <property type="entry name" value="zf-C2H2_jaz"/>
    <property type="match status" value="1"/>
</dbReference>
<feature type="domain" description="C2H2-type" evidence="13">
    <location>
        <begin position="153"/>
        <end position="180"/>
    </location>
</feature>
<comment type="similarity">
    <text evidence="2">Belongs to the krueppel C2H2-type zinc-finger protein family.</text>
</comment>
<evidence type="ECO:0000313" key="15">
    <source>
        <dbReference type="Proteomes" id="UP001153737"/>
    </source>
</evidence>
<dbReference type="EMBL" id="OU896707">
    <property type="protein sequence ID" value="CAH1116216.1"/>
    <property type="molecule type" value="Genomic_DNA"/>
</dbReference>
<gene>
    <name evidence="14" type="ORF">PHAECO_LOCUS1220</name>
</gene>
<dbReference type="GO" id="GO:0043565">
    <property type="term" value="F:sequence-specific DNA binding"/>
    <property type="evidence" value="ECO:0007669"/>
    <property type="project" value="UniProtKB-ARBA"/>
</dbReference>
<keyword evidence="15" id="KW-1185">Reference proteome</keyword>
<feature type="region of interest" description="Disordered" evidence="12">
    <location>
        <begin position="558"/>
        <end position="580"/>
    </location>
</feature>
<keyword evidence="3" id="KW-0479">Metal-binding</keyword>
<dbReference type="SUPFAM" id="SSF57667">
    <property type="entry name" value="beta-beta-alpha zinc fingers"/>
    <property type="match status" value="8"/>
</dbReference>
<dbReference type="SMART" id="SM00355">
    <property type="entry name" value="ZnF_C2H2"/>
    <property type="match status" value="16"/>
</dbReference>
<dbReference type="InterPro" id="IPR022755">
    <property type="entry name" value="Znf_C2H2_jaz"/>
</dbReference>
<feature type="domain" description="C2H2-type" evidence="13">
    <location>
        <begin position="238"/>
        <end position="265"/>
    </location>
</feature>
<feature type="compositionally biased region" description="Acidic residues" evidence="12">
    <location>
        <begin position="558"/>
        <end position="577"/>
    </location>
</feature>
<dbReference type="FunFam" id="3.30.160.60:FF:000151">
    <property type="entry name" value="Zinc finger and SCAN domain-containing 21"/>
    <property type="match status" value="1"/>
</dbReference>
<feature type="domain" description="C2H2-type" evidence="13">
    <location>
        <begin position="265"/>
        <end position="293"/>
    </location>
</feature>
<dbReference type="FunFam" id="3.30.160.60:FF:000322">
    <property type="entry name" value="GDNF-inducible zinc finger protein 1"/>
    <property type="match status" value="1"/>
</dbReference>
<proteinExistence type="inferred from homology"/>
<feature type="domain" description="C2H2-type" evidence="13">
    <location>
        <begin position="375"/>
        <end position="402"/>
    </location>
</feature>
<feature type="domain" description="C2H2-type" evidence="13">
    <location>
        <begin position="181"/>
        <end position="208"/>
    </location>
</feature>
<evidence type="ECO:0000256" key="4">
    <source>
        <dbReference type="ARBA" id="ARBA00022737"/>
    </source>
</evidence>
<dbReference type="GO" id="GO:0005694">
    <property type="term" value="C:chromosome"/>
    <property type="evidence" value="ECO:0007669"/>
    <property type="project" value="UniProtKB-ARBA"/>
</dbReference>
<dbReference type="InterPro" id="IPR013087">
    <property type="entry name" value="Znf_C2H2_type"/>
</dbReference>
<evidence type="ECO:0000256" key="3">
    <source>
        <dbReference type="ARBA" id="ARBA00022723"/>
    </source>
</evidence>
<keyword evidence="7" id="KW-0805">Transcription regulation</keyword>
<feature type="domain" description="C2H2-type" evidence="13">
    <location>
        <begin position="487"/>
        <end position="516"/>
    </location>
</feature>
<evidence type="ECO:0000256" key="9">
    <source>
        <dbReference type="ARBA" id="ARBA00023163"/>
    </source>
</evidence>
<dbReference type="GO" id="GO:0005634">
    <property type="term" value="C:nucleus"/>
    <property type="evidence" value="ECO:0007669"/>
    <property type="project" value="UniProtKB-SubCell"/>
</dbReference>
<protein>
    <recommendedName>
        <fullName evidence="13">C2H2-type domain-containing protein</fullName>
    </recommendedName>
</protein>
<keyword evidence="6" id="KW-0862">Zinc</keyword>
<organism evidence="14 15">
    <name type="scientific">Phaedon cochleariae</name>
    <name type="common">Mustard beetle</name>
    <dbReference type="NCBI Taxonomy" id="80249"/>
    <lineage>
        <taxon>Eukaryota</taxon>
        <taxon>Metazoa</taxon>
        <taxon>Ecdysozoa</taxon>
        <taxon>Arthropoda</taxon>
        <taxon>Hexapoda</taxon>
        <taxon>Insecta</taxon>
        <taxon>Pterygota</taxon>
        <taxon>Neoptera</taxon>
        <taxon>Endopterygota</taxon>
        <taxon>Coleoptera</taxon>
        <taxon>Polyphaga</taxon>
        <taxon>Cucujiformia</taxon>
        <taxon>Chrysomeloidea</taxon>
        <taxon>Chrysomelidae</taxon>
        <taxon>Chrysomelinae</taxon>
        <taxon>Chrysomelini</taxon>
        <taxon>Phaedon</taxon>
    </lineage>
</organism>
<feature type="domain" description="C2H2-type" evidence="13">
    <location>
        <begin position="431"/>
        <end position="458"/>
    </location>
</feature>
<feature type="domain" description="C2H2-type" evidence="13">
    <location>
        <begin position="98"/>
        <end position="125"/>
    </location>
</feature>
<reference evidence="14" key="2">
    <citation type="submission" date="2022-10" db="EMBL/GenBank/DDBJ databases">
        <authorList>
            <consortium name="ENA_rothamsted_submissions"/>
            <consortium name="culmorum"/>
            <person name="King R."/>
        </authorList>
    </citation>
    <scope>NUCLEOTIDE SEQUENCE</scope>
</reference>
<feature type="domain" description="C2H2-type" evidence="13">
    <location>
        <begin position="125"/>
        <end position="152"/>
    </location>
</feature>
<dbReference type="PANTHER" id="PTHR24379">
    <property type="entry name" value="KRAB AND ZINC FINGER DOMAIN-CONTAINING"/>
    <property type="match status" value="1"/>
</dbReference>
<dbReference type="Gene3D" id="3.30.160.60">
    <property type="entry name" value="Classic Zinc Finger"/>
    <property type="match status" value="11"/>
</dbReference>
<dbReference type="PANTHER" id="PTHR24379:SF121">
    <property type="entry name" value="C2H2-TYPE DOMAIN-CONTAINING PROTEIN"/>
    <property type="match status" value="1"/>
</dbReference>
<name>A0A9P0DG29_PHACE</name>
<evidence type="ECO:0000256" key="10">
    <source>
        <dbReference type="ARBA" id="ARBA00023242"/>
    </source>
</evidence>
<feature type="domain" description="C2H2-type" evidence="13">
    <location>
        <begin position="518"/>
        <end position="546"/>
    </location>
</feature>
<accession>A0A9P0DG29</accession>
<evidence type="ECO:0000259" key="13">
    <source>
        <dbReference type="PROSITE" id="PS50157"/>
    </source>
</evidence>
<evidence type="ECO:0000256" key="12">
    <source>
        <dbReference type="SAM" id="MobiDB-lite"/>
    </source>
</evidence>
<evidence type="ECO:0000256" key="7">
    <source>
        <dbReference type="ARBA" id="ARBA00023015"/>
    </source>
</evidence>
<sequence>MYKKNHINTITDLSIQENLPMMDILYTVNKKEDTFTIKDVDESISDPINMEINTMKSMFVNPEELEDHSNLSNPSSNPSDEIKLENDSKNFSLNSTDYKCEVCGEIFIKYAEFKVHRKNHYLEKRKCHICNITLQSIGKLQEHVYKHLGMKPFSCDECGKSFISKNHVKLHKRCHNKEKTFQCSKCDKAFRNSGSLRSHQLVHAEKVQEFICKVCNTDCKNLPDFRKHMVEHGKKSEIKCGVCGATFMSDRSLECHLHCHKDLKFPCEFCGNIYPSMYRVKRHVKRAHIPNRCEECNEVFYDRAQFTKHVKNHNLDKPVECNICQKKFDKGKNLSEHIRLQHKQDKEKQKCHICEKEFPNAALLKNHVKTHDKSFKCPDCHKVFSSRFNLKTHSITHSGERNHKCDICQKSFTTKGSLKNHKAVHSDERLFQCEQCAKTFKTNRRLYSHKFSHATEQKFQCEICLQKFRVKQYLKYHMTKHSTLKPFRCTICSKRFKHKKSYEKHMNSNKHKIREDEHDCDFCDDSFTTRDSLLDHFASVHHKENVINSLRDCEGIENSEDGLEPDADNFGDDGNSDEDIKPDLGGCGINLMAKDDVKEECSDENPELEYKVKVETDVAGYME</sequence>
<evidence type="ECO:0000313" key="14">
    <source>
        <dbReference type="EMBL" id="CAH1116216.1"/>
    </source>
</evidence>
<evidence type="ECO:0000256" key="11">
    <source>
        <dbReference type="PROSITE-ProRule" id="PRU00042"/>
    </source>
</evidence>
<keyword evidence="8" id="KW-0238">DNA-binding</keyword>
<keyword evidence="5 11" id="KW-0863">Zinc-finger</keyword>
<dbReference type="GO" id="GO:0008270">
    <property type="term" value="F:zinc ion binding"/>
    <property type="evidence" value="ECO:0007669"/>
    <property type="project" value="UniProtKB-KW"/>
</dbReference>
<dbReference type="PROSITE" id="PS00028">
    <property type="entry name" value="ZINC_FINGER_C2H2_1"/>
    <property type="match status" value="14"/>
</dbReference>
<dbReference type="Pfam" id="PF00096">
    <property type="entry name" value="zf-C2H2"/>
    <property type="match status" value="7"/>
</dbReference>
<evidence type="ECO:0000256" key="5">
    <source>
        <dbReference type="ARBA" id="ARBA00022771"/>
    </source>
</evidence>
<dbReference type="GO" id="GO:0045893">
    <property type="term" value="P:positive regulation of DNA-templated transcription"/>
    <property type="evidence" value="ECO:0007669"/>
    <property type="project" value="UniProtKB-ARBA"/>
</dbReference>
<reference evidence="14" key="1">
    <citation type="submission" date="2022-01" db="EMBL/GenBank/DDBJ databases">
        <authorList>
            <person name="King R."/>
        </authorList>
    </citation>
    <scope>NUCLEOTIDE SEQUENCE</scope>
</reference>